<accession>K9EIR6</accession>
<dbReference type="AlphaFoldDB" id="K9EIR6"/>
<gene>
    <name evidence="2" type="ORF">HMPREF9447_03914</name>
</gene>
<dbReference type="PROSITE" id="PS51379">
    <property type="entry name" value="4FE4S_FER_2"/>
    <property type="match status" value="1"/>
</dbReference>
<dbReference type="Proteomes" id="UP000009872">
    <property type="component" value="Unassembled WGS sequence"/>
</dbReference>
<evidence type="ECO:0000313" key="3">
    <source>
        <dbReference type="Proteomes" id="UP000009872"/>
    </source>
</evidence>
<feature type="domain" description="4Fe-4S ferredoxin-type" evidence="1">
    <location>
        <begin position="1"/>
        <end position="30"/>
    </location>
</feature>
<dbReference type="HOGENOM" id="CLU_2840718_0_0_10"/>
<evidence type="ECO:0000259" key="1">
    <source>
        <dbReference type="PROSITE" id="PS51379"/>
    </source>
</evidence>
<comment type="caution">
    <text evidence="2">The sequence shown here is derived from an EMBL/GenBank/DDBJ whole genome shotgun (WGS) entry which is preliminary data.</text>
</comment>
<sequence length="65" mass="7199">MIDATDKMMCCGCNACGAVCAHDAIIFKTDIEDFWYPEVDKDRYAIMAKTYTSKGAILEGVKIGR</sequence>
<protein>
    <recommendedName>
        <fullName evidence="1">4Fe-4S ferredoxin-type domain-containing protein</fullName>
    </recommendedName>
</protein>
<reference evidence="2 3" key="1">
    <citation type="submission" date="2012-09" db="EMBL/GenBank/DDBJ databases">
        <title>The Genome Sequence of Bacteroides oleiciplenus YIT 12058.</title>
        <authorList>
            <consortium name="The Broad Institute Genome Sequencing Platform"/>
            <person name="Earl A."/>
            <person name="Ward D."/>
            <person name="Feldgarden M."/>
            <person name="Gevers D."/>
            <person name="Morotomi M."/>
            <person name="Walker B."/>
            <person name="Young S.K."/>
            <person name="Zeng Q."/>
            <person name="Gargeya S."/>
            <person name="Fitzgerald M."/>
            <person name="Haas B."/>
            <person name="Abouelleil A."/>
            <person name="Alvarado L."/>
            <person name="Arachchi H.M."/>
            <person name="Berlin A.M."/>
            <person name="Chapman S.B."/>
            <person name="Goldberg J."/>
            <person name="Griggs A."/>
            <person name="Gujja S."/>
            <person name="Hansen M."/>
            <person name="Howarth C."/>
            <person name="Imamovic A."/>
            <person name="Larimer J."/>
            <person name="McCowen C."/>
            <person name="Montmayeur A."/>
            <person name="Murphy C."/>
            <person name="Neiman D."/>
            <person name="Pearson M."/>
            <person name="Priest M."/>
            <person name="Roberts A."/>
            <person name="Saif S."/>
            <person name="Shea T."/>
            <person name="Sisk P."/>
            <person name="Sykes S."/>
            <person name="Wortman J."/>
            <person name="Nusbaum C."/>
            <person name="Birren B."/>
        </authorList>
    </citation>
    <scope>NUCLEOTIDE SEQUENCE [LARGE SCALE GENOMIC DNA]</scope>
    <source>
        <strain evidence="2 3">YIT 12058</strain>
    </source>
</reference>
<keyword evidence="3" id="KW-1185">Reference proteome</keyword>
<name>K9EIR6_9BACE</name>
<organism evidence="2 3">
    <name type="scientific">Bacteroides oleiciplenus YIT 12058</name>
    <dbReference type="NCBI Taxonomy" id="742727"/>
    <lineage>
        <taxon>Bacteria</taxon>
        <taxon>Pseudomonadati</taxon>
        <taxon>Bacteroidota</taxon>
        <taxon>Bacteroidia</taxon>
        <taxon>Bacteroidales</taxon>
        <taxon>Bacteroidaceae</taxon>
        <taxon>Bacteroides</taxon>
    </lineage>
</organism>
<dbReference type="PATRIC" id="fig|742727.4.peg.3989"/>
<dbReference type="EMBL" id="ADLF01000016">
    <property type="protein sequence ID" value="EKU89040.1"/>
    <property type="molecule type" value="Genomic_DNA"/>
</dbReference>
<dbReference type="SUPFAM" id="SSF54862">
    <property type="entry name" value="4Fe-4S ferredoxins"/>
    <property type="match status" value="1"/>
</dbReference>
<evidence type="ECO:0000313" key="2">
    <source>
        <dbReference type="EMBL" id="EKU89040.1"/>
    </source>
</evidence>
<proteinExistence type="predicted"/>
<dbReference type="InterPro" id="IPR017896">
    <property type="entry name" value="4Fe4S_Fe-S-bd"/>
</dbReference>
<dbReference type="STRING" id="742727.HMPREF9447_03914"/>